<proteinExistence type="predicted"/>
<dbReference type="OrthoDB" id="3578910at2"/>
<evidence type="ECO:0000313" key="3">
    <source>
        <dbReference type="Proteomes" id="UP000198348"/>
    </source>
</evidence>
<organism evidence="2 3">
    <name type="scientific">Haloechinothrix alba</name>
    <dbReference type="NCBI Taxonomy" id="664784"/>
    <lineage>
        <taxon>Bacteria</taxon>
        <taxon>Bacillati</taxon>
        <taxon>Actinomycetota</taxon>
        <taxon>Actinomycetes</taxon>
        <taxon>Pseudonocardiales</taxon>
        <taxon>Pseudonocardiaceae</taxon>
        <taxon>Haloechinothrix</taxon>
    </lineage>
</organism>
<protein>
    <submittedName>
        <fullName evidence="2">Uncharacterized protein</fullName>
    </submittedName>
</protein>
<accession>A0A238YEV9</accession>
<feature type="region of interest" description="Disordered" evidence="1">
    <location>
        <begin position="26"/>
        <end position="63"/>
    </location>
</feature>
<evidence type="ECO:0000313" key="2">
    <source>
        <dbReference type="EMBL" id="SNR69687.1"/>
    </source>
</evidence>
<feature type="compositionally biased region" description="Basic and acidic residues" evidence="1">
    <location>
        <begin position="44"/>
        <end position="63"/>
    </location>
</feature>
<reference evidence="3" key="1">
    <citation type="submission" date="2017-06" db="EMBL/GenBank/DDBJ databases">
        <authorList>
            <person name="Varghese N."/>
            <person name="Submissions S."/>
        </authorList>
    </citation>
    <scope>NUCLEOTIDE SEQUENCE [LARGE SCALE GENOMIC DNA]</scope>
    <source>
        <strain evidence="3">DSM 45207</strain>
    </source>
</reference>
<dbReference type="EMBL" id="FZNW01000015">
    <property type="protein sequence ID" value="SNR69687.1"/>
    <property type="molecule type" value="Genomic_DNA"/>
</dbReference>
<sequence>MHYLLAAVGVITIAVLLWRVLSSERGDTTPTHKAAPVAPDDDPDFLRKLSEEQRRKRRDDEQN</sequence>
<evidence type="ECO:0000256" key="1">
    <source>
        <dbReference type="SAM" id="MobiDB-lite"/>
    </source>
</evidence>
<gene>
    <name evidence="2" type="ORF">SAMN06265360_11514</name>
</gene>
<dbReference type="AlphaFoldDB" id="A0A238YEV9"/>
<keyword evidence="3" id="KW-1185">Reference proteome</keyword>
<name>A0A238YEV9_9PSEU</name>
<dbReference type="RefSeq" id="WP_089302258.1">
    <property type="nucleotide sequence ID" value="NZ_FZNW01000015.1"/>
</dbReference>
<dbReference type="Proteomes" id="UP000198348">
    <property type="component" value="Unassembled WGS sequence"/>
</dbReference>